<reference evidence="2 3" key="1">
    <citation type="submission" date="2017-04" db="EMBL/GenBank/DDBJ databases">
        <authorList>
            <person name="Afonso C.L."/>
            <person name="Miller P.J."/>
            <person name="Scott M.A."/>
            <person name="Spackman E."/>
            <person name="Goraichik I."/>
            <person name="Dimitrov K.M."/>
            <person name="Suarez D.L."/>
            <person name="Swayne D.E."/>
        </authorList>
    </citation>
    <scope>NUCLEOTIDE SEQUENCE [LARGE SCALE GENOMIC DNA]</scope>
    <source>
        <strain evidence="2 3">CGMCC 1.12644</strain>
    </source>
</reference>
<dbReference type="RefSeq" id="WP_084355023.1">
    <property type="nucleotide sequence ID" value="NZ_FWYD01000033.1"/>
</dbReference>
<feature type="transmembrane region" description="Helical" evidence="1">
    <location>
        <begin position="129"/>
        <end position="153"/>
    </location>
</feature>
<accession>A0A1W2EMX2</accession>
<dbReference type="AlphaFoldDB" id="A0A1W2EMX2"/>
<proteinExistence type="predicted"/>
<keyword evidence="3" id="KW-1185">Reference proteome</keyword>
<dbReference type="OrthoDB" id="10005216at2"/>
<evidence type="ECO:0000256" key="1">
    <source>
        <dbReference type="SAM" id="Phobius"/>
    </source>
</evidence>
<organism evidence="2 3">
    <name type="scientific">Primorskyibacter flagellatus</name>
    <dbReference type="NCBI Taxonomy" id="1387277"/>
    <lineage>
        <taxon>Bacteria</taxon>
        <taxon>Pseudomonadati</taxon>
        <taxon>Pseudomonadota</taxon>
        <taxon>Alphaproteobacteria</taxon>
        <taxon>Rhodobacterales</taxon>
        <taxon>Roseobacteraceae</taxon>
        <taxon>Primorskyibacter</taxon>
    </lineage>
</organism>
<dbReference type="EMBL" id="FWYD01000033">
    <property type="protein sequence ID" value="SMD10636.1"/>
    <property type="molecule type" value="Genomic_DNA"/>
</dbReference>
<dbReference type="Proteomes" id="UP000192330">
    <property type="component" value="Unassembled WGS sequence"/>
</dbReference>
<sequence length="185" mass="20352">MSEQRKRAPLSEVFRKAMTTHDNNMPVAFIAVLDEIDRRDALIEADMIENAGLFNVMAEELGTVGEKQDSLPAQIRLATEQAIVATLPHIRRESLKGAREAADPGQRAVERLERAADAHVAYRERLSKLALLGLPAAFGVALMLGLFFGSIAIPALPASWQWTCKLIGAEHITQDSGQSFCFVRK</sequence>
<protein>
    <submittedName>
        <fullName evidence="2">Uncharacterized protein</fullName>
    </submittedName>
</protein>
<gene>
    <name evidence="2" type="ORF">SAMN06295998_1336</name>
</gene>
<keyword evidence="1" id="KW-1133">Transmembrane helix</keyword>
<evidence type="ECO:0000313" key="3">
    <source>
        <dbReference type="Proteomes" id="UP000192330"/>
    </source>
</evidence>
<evidence type="ECO:0000313" key="2">
    <source>
        <dbReference type="EMBL" id="SMD10636.1"/>
    </source>
</evidence>
<keyword evidence="1" id="KW-0472">Membrane</keyword>
<name>A0A1W2EMX2_9RHOB</name>
<keyword evidence="1" id="KW-0812">Transmembrane</keyword>